<dbReference type="EMBL" id="CAIIUA010000001">
    <property type="protein sequence ID" value="CAC9234501.1"/>
    <property type="molecule type" value="Genomic_DNA"/>
</dbReference>
<evidence type="ECO:0008006" key="3">
    <source>
        <dbReference type="Google" id="ProtNLM"/>
    </source>
</evidence>
<proteinExistence type="predicted"/>
<organism evidence="1 2">
    <name type="scientific">Citrobacter werkmanii</name>
    <dbReference type="NCBI Taxonomy" id="67827"/>
    <lineage>
        <taxon>Bacteria</taxon>
        <taxon>Pseudomonadati</taxon>
        <taxon>Pseudomonadota</taxon>
        <taxon>Gammaproteobacteria</taxon>
        <taxon>Enterobacterales</taxon>
        <taxon>Enterobacteriaceae</taxon>
        <taxon>Citrobacter</taxon>
        <taxon>Citrobacter freundii complex</taxon>
    </lineage>
</organism>
<keyword evidence="2" id="KW-1185">Reference proteome</keyword>
<gene>
    <name evidence="1" type="ORF">TML_04351</name>
</gene>
<protein>
    <recommendedName>
        <fullName evidence="3">DNA metabolism protein</fullName>
    </recommendedName>
</protein>
<dbReference type="Proteomes" id="UP000837205">
    <property type="component" value="Unassembled WGS sequence"/>
</dbReference>
<accession>A0ABN7H763</accession>
<comment type="caution">
    <text evidence="1">The sequence shown here is derived from an EMBL/GenBank/DDBJ whole genome shotgun (WGS) entry which is preliminary data.</text>
</comment>
<evidence type="ECO:0000313" key="2">
    <source>
        <dbReference type="Proteomes" id="UP000837205"/>
    </source>
</evidence>
<sequence length="60" mass="6085">MQAISLATLTAGSARNPHVLRVRSGCCALSAVKLTAPITPAALSDPGRERSAPPGFSLVV</sequence>
<evidence type="ECO:0000313" key="1">
    <source>
        <dbReference type="EMBL" id="CAC9234501.1"/>
    </source>
</evidence>
<name>A0ABN7H763_9ENTR</name>
<reference evidence="1" key="1">
    <citation type="submission" date="2020-06" db="EMBL/GenBank/DDBJ databases">
        <authorList>
            <person name="Delgado-Blas J."/>
        </authorList>
    </citation>
    <scope>NUCLEOTIDE SEQUENCE</scope>
    <source>
        <strain evidence="1">BB1480</strain>
    </source>
</reference>